<name>A0ABN3BXK6_9MICC</name>
<dbReference type="Proteomes" id="UP001500432">
    <property type="component" value="Unassembled WGS sequence"/>
</dbReference>
<dbReference type="EMBL" id="BAAAQW010000007">
    <property type="protein sequence ID" value="GAA2201678.1"/>
    <property type="molecule type" value="Genomic_DNA"/>
</dbReference>
<keyword evidence="2" id="KW-1185">Reference proteome</keyword>
<gene>
    <name evidence="1" type="ORF">GCM10009849_27080</name>
</gene>
<evidence type="ECO:0000313" key="2">
    <source>
        <dbReference type="Proteomes" id="UP001500432"/>
    </source>
</evidence>
<accession>A0ABN3BXK6</accession>
<organism evidence="1 2">
    <name type="scientific">Sinomonas flava</name>
    <dbReference type="NCBI Taxonomy" id="496857"/>
    <lineage>
        <taxon>Bacteria</taxon>
        <taxon>Bacillati</taxon>
        <taxon>Actinomycetota</taxon>
        <taxon>Actinomycetes</taxon>
        <taxon>Micrococcales</taxon>
        <taxon>Micrococcaceae</taxon>
        <taxon>Sinomonas</taxon>
    </lineage>
</organism>
<sequence length="76" mass="8503">MPRTRKAMDRFLQAADRAAAIWGPAAHGDPNTPVVHKHDAYEQASDQELLTFAVETDSEGHHYAVRKDEKPPTTHL</sequence>
<protein>
    <submittedName>
        <fullName evidence="1">Uncharacterized protein</fullName>
    </submittedName>
</protein>
<comment type="caution">
    <text evidence="1">The sequence shown here is derived from an EMBL/GenBank/DDBJ whole genome shotgun (WGS) entry which is preliminary data.</text>
</comment>
<dbReference type="RefSeq" id="WP_425564419.1">
    <property type="nucleotide sequence ID" value="NZ_BAAAQW010000007.1"/>
</dbReference>
<reference evidence="1 2" key="1">
    <citation type="journal article" date="2019" name="Int. J. Syst. Evol. Microbiol.">
        <title>The Global Catalogue of Microorganisms (GCM) 10K type strain sequencing project: providing services to taxonomists for standard genome sequencing and annotation.</title>
        <authorList>
            <consortium name="The Broad Institute Genomics Platform"/>
            <consortium name="The Broad Institute Genome Sequencing Center for Infectious Disease"/>
            <person name="Wu L."/>
            <person name="Ma J."/>
        </authorList>
    </citation>
    <scope>NUCLEOTIDE SEQUENCE [LARGE SCALE GENOMIC DNA]</scope>
    <source>
        <strain evidence="1 2">JCM 16034</strain>
    </source>
</reference>
<proteinExistence type="predicted"/>
<evidence type="ECO:0000313" key="1">
    <source>
        <dbReference type="EMBL" id="GAA2201678.1"/>
    </source>
</evidence>